<feature type="region of interest" description="Disordered" evidence="1">
    <location>
        <begin position="1660"/>
        <end position="1682"/>
    </location>
</feature>
<protein>
    <recommendedName>
        <fullName evidence="2">Reverse transcriptase domain-containing protein</fullName>
    </recommendedName>
</protein>
<reference evidence="3 4" key="1">
    <citation type="submission" date="2023-02" db="EMBL/GenBank/DDBJ databases">
        <title>LHISI_Scaffold_Assembly.</title>
        <authorList>
            <person name="Stuart O.P."/>
            <person name="Cleave R."/>
            <person name="Magrath M.J.L."/>
            <person name="Mikheyev A.S."/>
        </authorList>
    </citation>
    <scope>NUCLEOTIDE SEQUENCE [LARGE SCALE GENOMIC DNA]</scope>
    <source>
        <strain evidence="3">Daus_M_001</strain>
        <tissue evidence="3">Leg muscle</tissue>
    </source>
</reference>
<dbReference type="EMBL" id="JARBHB010000015">
    <property type="protein sequence ID" value="KAJ8868000.1"/>
    <property type="molecule type" value="Genomic_DNA"/>
</dbReference>
<organism evidence="3 4">
    <name type="scientific">Dryococelus australis</name>
    <dbReference type="NCBI Taxonomy" id="614101"/>
    <lineage>
        <taxon>Eukaryota</taxon>
        <taxon>Metazoa</taxon>
        <taxon>Ecdysozoa</taxon>
        <taxon>Arthropoda</taxon>
        <taxon>Hexapoda</taxon>
        <taxon>Insecta</taxon>
        <taxon>Pterygota</taxon>
        <taxon>Neoptera</taxon>
        <taxon>Polyneoptera</taxon>
        <taxon>Phasmatodea</taxon>
        <taxon>Verophasmatodea</taxon>
        <taxon>Anareolatae</taxon>
        <taxon>Phasmatidae</taxon>
        <taxon>Eurycanthinae</taxon>
        <taxon>Dryococelus</taxon>
    </lineage>
</organism>
<name>A0ABQ9G6B7_9NEOP</name>
<feature type="compositionally biased region" description="Basic and acidic residues" evidence="1">
    <location>
        <begin position="1060"/>
        <end position="1071"/>
    </location>
</feature>
<gene>
    <name evidence="3" type="ORF">PR048_031809</name>
</gene>
<dbReference type="Proteomes" id="UP001159363">
    <property type="component" value="Chromosome 14"/>
</dbReference>
<evidence type="ECO:0000256" key="1">
    <source>
        <dbReference type="SAM" id="MobiDB-lite"/>
    </source>
</evidence>
<dbReference type="Pfam" id="PF00078">
    <property type="entry name" value="RVT_1"/>
    <property type="match status" value="1"/>
</dbReference>
<dbReference type="PANTHER" id="PTHR47027:SF20">
    <property type="entry name" value="REVERSE TRANSCRIPTASE-LIKE PROTEIN WITH RNA-DIRECTED DNA POLYMERASE DOMAIN"/>
    <property type="match status" value="1"/>
</dbReference>
<dbReference type="PROSITE" id="PS50878">
    <property type="entry name" value="RT_POL"/>
    <property type="match status" value="1"/>
</dbReference>
<feature type="region of interest" description="Disordered" evidence="1">
    <location>
        <begin position="1051"/>
        <end position="1087"/>
    </location>
</feature>
<evidence type="ECO:0000259" key="2">
    <source>
        <dbReference type="PROSITE" id="PS50878"/>
    </source>
</evidence>
<dbReference type="InterPro" id="IPR000477">
    <property type="entry name" value="RT_dom"/>
</dbReference>
<feature type="compositionally biased region" description="Acidic residues" evidence="1">
    <location>
        <begin position="1664"/>
        <end position="1673"/>
    </location>
</feature>
<dbReference type="InterPro" id="IPR043502">
    <property type="entry name" value="DNA/RNA_pol_sf"/>
</dbReference>
<evidence type="ECO:0000313" key="4">
    <source>
        <dbReference type="Proteomes" id="UP001159363"/>
    </source>
</evidence>
<dbReference type="PANTHER" id="PTHR47027">
    <property type="entry name" value="REVERSE TRANSCRIPTASE DOMAIN-CONTAINING PROTEIN"/>
    <property type="match status" value="1"/>
</dbReference>
<feature type="compositionally biased region" description="Polar residues" evidence="1">
    <location>
        <begin position="1072"/>
        <end position="1082"/>
    </location>
</feature>
<dbReference type="SUPFAM" id="SSF56672">
    <property type="entry name" value="DNA/RNA polymerases"/>
    <property type="match status" value="1"/>
</dbReference>
<feature type="region of interest" description="Disordered" evidence="1">
    <location>
        <begin position="1730"/>
        <end position="1751"/>
    </location>
</feature>
<comment type="caution">
    <text evidence="3">The sequence shown here is derived from an EMBL/GenBank/DDBJ whole genome shotgun (WGS) entry which is preliminary data.</text>
</comment>
<sequence>MKQQPFMVGMAFIVNRSYLASINEWKGKDSESTEHFWNMLDRVLTEADKRGVTILLGDFNTQNGERLVDLCRRHKMRIMTMHYKAKASKKTMWVSPGIRIGERQLDHIAIRDRKHREIMNARVWKNSRMESEHYLTEIKCRWIPNRTKKNKFPNIHRIDRDLLYKHKDEYMKNLTVESIRDNLRDVIKEQSKQLVKGNVWMKWQASKNPEDLSNFEIARRMAAKVIRNARRNRWDERLEDADEAFKKNKSQAFLREMKSRIKGYEAREHFVKGRDGGLKICEKDVCEEMARAEVVKAIKDIKANKVAGNEGICNEEIKWGGLVTEDSIYRIIADTCMNRKIHIDWKEAIIIPIHNKGDKNILDNYRGISLLNIRYKILSKLLLYRMEEQFGSSIGENQGDFRKGRNCMKEKTTIETFEDFKKAYDSIDRNTLLDVLRDRGMDTATHQLVKETLESTTARTGVRQGDGLSRILFNLVLDEVVKQWRQLNKAMGIEDVQIGYKIKHNVIDANMAVANLAEIAAKVGLKIAYSKTKVLNAKTDWKIEGQVVKRVDSFRYLPVAGSGGCGRKYTARAMIATIARRPGQSTLPISGHRSERHDHANRVRFPAVWLPRILHAGIAPDDAAGRGFSGGSPVSPTALTFRRYYMLTSFNPHRLSTPRPPLAAITAATLSDMLECLHDIHGDSSPFLLQPFHELSNGFWPRLTSPHPVIQFVPKMFCRVEVGAVGGPVQSANIVVDAATHHDVHFTRMYIVPQNSHRWPLRMPLNVGITNGNTIGRKILYNFSCERCRVATANYSYATAHNAYDELHRVDGEGSPRSRPCLQLLLVSRLSFQFRIVQETACFIQCYDSVEKRFIVVSTTDQHTVLYSRHPTQFHGTFHVADPYCCSVWARSLCPNVVNSSCRQAVDQYAHHPPNCLSRKSLRSCHLRPGFVMHGRIGNQKLNSDKDLSPGLKHNTATYDIVTAHVFHLKHLARGFAQLLAELDVCLMLKLRHTRVRLLALNCPSQQYCPWCNLSTVVHHSDTMRPVRELTDHRSERRQLRLLYRAYNSKEQTSGAGMRGEGKREIPEKTRGQTASSGTIPTCENPVTRPGIEAGSPWWEASVLTAQPPCNSMDSGQLPGRTTIVSEGLGSGYKLLERAVLSCSPGGPVSRSTLSQTLGCKTRDQFYLENETTSLGSLMPDRRIRDPESRNFVGAKLLHWNQDQTGSYFGTRIIRSRIGEDFGATGHTDYCVCGWMDGWMEDIVYQRTAQARVELLARIMHAATEIKSRVQLRRATRLRENPASIPAPYILNSFFHGFPKSRHANVKMVPYCDKTRVVIDTASNCATCKTRKIRPCGVQDVDMLNKLVTCRFTSLGRYSLSAGEVQALVLPVEDACKDSMKSATEEAVTQNNNDRDLTFALDESANYKGTSGSMEVSGTVNISNRSIPQYNVRYINYLGDGDCKGHKAVLQTASYGDKSVKIKLLRTCTEEDGNEKEGERERDRVCVCVWAENFHFLSSDEDPQNGLCPKSAESWCKYQQAKTKGECYEHADHFHLPRVVVEEMKPIFRDVSEPELLKKCLHGSTQNPNESVNSVIWNRLSKTTFIGVRTLHFGVWDDVASFNEGNLVMWHVYERLDFPPGRNCVQAMKRLDGYRLDEAKRVVKNIGMKARQNRKAAKRKLEDLYEQQEDPDEPSYGAGIGIATGRVDATPRRQRETMLQLSGHEASRRGGNDVEWSSAGIQGLEKRDIPEKTHRSGVSSSTIPTCENPCVTQPGIGPGSHRLGGEQFNRSASATPGWKDTHILPLLFPPSGSTGTQGRGKQEIPEKTQDISILKNILVVTAGRSETKFIQNGSDAVAHALAHVIVHSFPLTPPPSLLWDYWRFEDLFLAGVMGWSVVRVRALTTVARGGTGFDSRRGSFGCWRQSEEWRSTHVVPLAAGSQQMVLEKEGRGSRAEPSGCNARGTGCYMKVCLFLFLPKGPFQVEWNKCAPCSGVDNVRPTTSERLPTRQLWVQGPFYESDLCRTTRSYDSRTARKSQPKSADFKPAVFNVTNTIRYTELCRSYNKHCCQHCSLQSGRLTKSSICIKRSIVREDDMTYKSDD</sequence>
<accession>A0ABQ9G6B7</accession>
<keyword evidence="4" id="KW-1185">Reference proteome</keyword>
<feature type="domain" description="Reverse transcriptase" evidence="2">
    <location>
        <begin position="334"/>
        <end position="548"/>
    </location>
</feature>
<dbReference type="CDD" id="cd01650">
    <property type="entry name" value="RT_nLTR_like"/>
    <property type="match status" value="1"/>
</dbReference>
<proteinExistence type="predicted"/>
<evidence type="ECO:0000313" key="3">
    <source>
        <dbReference type="EMBL" id="KAJ8868000.1"/>
    </source>
</evidence>
<feature type="compositionally biased region" description="Polar residues" evidence="1">
    <location>
        <begin position="1736"/>
        <end position="1745"/>
    </location>
</feature>